<evidence type="ECO:0000313" key="2">
    <source>
        <dbReference type="EMBL" id="KAK4034242.1"/>
    </source>
</evidence>
<dbReference type="EMBL" id="MU854488">
    <property type="protein sequence ID" value="KAK4034242.1"/>
    <property type="molecule type" value="Genomic_DNA"/>
</dbReference>
<evidence type="ECO:0000259" key="1">
    <source>
        <dbReference type="Pfam" id="PF06985"/>
    </source>
</evidence>
<dbReference type="PANTHER" id="PTHR24148:SF64">
    <property type="entry name" value="HETEROKARYON INCOMPATIBILITY DOMAIN-CONTAINING PROTEIN"/>
    <property type="match status" value="1"/>
</dbReference>
<proteinExistence type="predicted"/>
<comment type="caution">
    <text evidence="2">The sequence shown here is derived from an EMBL/GenBank/DDBJ whole genome shotgun (WGS) entry which is preliminary data.</text>
</comment>
<feature type="domain" description="Heterokaryon incompatibility" evidence="1">
    <location>
        <begin position="47"/>
        <end position="86"/>
    </location>
</feature>
<dbReference type="Proteomes" id="UP001303115">
    <property type="component" value="Unassembled WGS sequence"/>
</dbReference>
<accession>A0AAN6SNW4</accession>
<dbReference type="InterPro" id="IPR052895">
    <property type="entry name" value="HetReg/Transcr_Mod"/>
</dbReference>
<reference evidence="3" key="1">
    <citation type="journal article" date="2023" name="Mol. Phylogenet. Evol.">
        <title>Genome-scale phylogeny and comparative genomics of the fungal order Sordariales.</title>
        <authorList>
            <person name="Hensen N."/>
            <person name="Bonometti L."/>
            <person name="Westerberg I."/>
            <person name="Brannstrom I.O."/>
            <person name="Guillou S."/>
            <person name="Cros-Aarteil S."/>
            <person name="Calhoun S."/>
            <person name="Haridas S."/>
            <person name="Kuo A."/>
            <person name="Mondo S."/>
            <person name="Pangilinan J."/>
            <person name="Riley R."/>
            <person name="LaButti K."/>
            <person name="Andreopoulos B."/>
            <person name="Lipzen A."/>
            <person name="Chen C."/>
            <person name="Yan M."/>
            <person name="Daum C."/>
            <person name="Ng V."/>
            <person name="Clum A."/>
            <person name="Steindorff A."/>
            <person name="Ohm R.A."/>
            <person name="Martin F."/>
            <person name="Silar P."/>
            <person name="Natvig D.O."/>
            <person name="Lalanne C."/>
            <person name="Gautier V."/>
            <person name="Ament-Velasquez S.L."/>
            <person name="Kruys A."/>
            <person name="Hutchinson M.I."/>
            <person name="Powell A.J."/>
            <person name="Barry K."/>
            <person name="Miller A.N."/>
            <person name="Grigoriev I.V."/>
            <person name="Debuchy R."/>
            <person name="Gladieux P."/>
            <person name="Hiltunen Thoren M."/>
            <person name="Johannesson H."/>
        </authorList>
    </citation>
    <scope>NUCLEOTIDE SEQUENCE [LARGE SCALE GENOMIC DNA]</scope>
    <source>
        <strain evidence="3">CBS 284.82</strain>
    </source>
</reference>
<dbReference type="AlphaFoldDB" id="A0AAN6SNW4"/>
<dbReference type="InterPro" id="IPR010730">
    <property type="entry name" value="HET"/>
</dbReference>
<dbReference type="Pfam" id="PF06985">
    <property type="entry name" value="HET"/>
    <property type="match status" value="1"/>
</dbReference>
<sequence>MAAFSYDRLRGEDREIRLVRFSDTNLTASTELEFVMERASLNEPPPYHALSYVWGDPTPTGSIRVNGKNLPVTNNLHEVLSQLHRGGDTRDYNSDLVMQMVQRIGPEAHEAGVADLWADWQSFSYGAKRPQKDPERKKYTQLVLSRALDDEELRSRRLLKAMERLLMRENWCRAWIVQEIALARDGLVLCGAERVSLDAFDAALSVIFFCKNGPFARQHPQWRDFGNTMGLNNNTFCPHGLVARRQRGWGHQAGLLEFLLSDFLAAPGRPFYMASDPRDIIFGFLGIATDTELLGLRPDYSQTVSEVYAAATRAILERCPDSSLDHCTFPKDIHDLPSWVPDWQRIGQLGQGDGFITPLSYYSRFTSSGSRVQPPSPASLPHLPHMIDGIPSWRVLRQRGYLVDHVTSVLLRDDIAFVVNQGRRAVTLSDALDTKGDHRLPVLKLLLSFATATCPTFDGPRLEAILWRTLVTDWLLFGRCTPEYDALAQQIFRQQTIAVETLPEAQAAYLLHLAQHIFRHSPPVSVVGQINVDELAHCVLGEASLYCRRRTVFLTVPIVLRPVADHFEFVGEAYVDGIMYGEFLEDNPPERDFDIA</sequence>
<keyword evidence="3" id="KW-1185">Reference proteome</keyword>
<evidence type="ECO:0000313" key="3">
    <source>
        <dbReference type="Proteomes" id="UP001303115"/>
    </source>
</evidence>
<gene>
    <name evidence="2" type="ORF">C8A01DRAFT_49341</name>
</gene>
<name>A0AAN6SNW4_9PEZI</name>
<protein>
    <recommendedName>
        <fullName evidence="1">Heterokaryon incompatibility domain-containing protein</fullName>
    </recommendedName>
</protein>
<organism evidence="2 3">
    <name type="scientific">Parachaetomium inaequale</name>
    <dbReference type="NCBI Taxonomy" id="2588326"/>
    <lineage>
        <taxon>Eukaryota</taxon>
        <taxon>Fungi</taxon>
        <taxon>Dikarya</taxon>
        <taxon>Ascomycota</taxon>
        <taxon>Pezizomycotina</taxon>
        <taxon>Sordariomycetes</taxon>
        <taxon>Sordariomycetidae</taxon>
        <taxon>Sordariales</taxon>
        <taxon>Chaetomiaceae</taxon>
        <taxon>Parachaetomium</taxon>
    </lineage>
</organism>
<dbReference type="PANTHER" id="PTHR24148">
    <property type="entry name" value="ANKYRIN REPEAT DOMAIN-CONTAINING PROTEIN 39 HOMOLOG-RELATED"/>
    <property type="match status" value="1"/>
</dbReference>